<keyword evidence="1" id="KW-0812">Transmembrane</keyword>
<reference evidence="2" key="1">
    <citation type="journal article" date="2011" name="Environ. Microbiol.">
        <title>Genomic insights into the metabolic potential of the polycyclic aromatic hydrocarbon degrading sulfate-reducing Deltaproteobacterium N47.</title>
        <authorList>
            <person name="Bergmann F."/>
            <person name="Selesi D."/>
            <person name="Weinmaier T."/>
            <person name="Tischler P."/>
            <person name="Rattei T."/>
            <person name="Meckenstock R.U."/>
        </authorList>
    </citation>
    <scope>NUCLEOTIDE SEQUENCE</scope>
</reference>
<proteinExistence type="predicted"/>
<dbReference type="AlphaFoldDB" id="E1YJC3"/>
<protein>
    <submittedName>
        <fullName evidence="2">Uncharacterized protein</fullName>
    </submittedName>
</protein>
<name>E1YJC3_9BACT</name>
<gene>
    <name evidence="2" type="ORF">N47_E48890</name>
</gene>
<evidence type="ECO:0000256" key="1">
    <source>
        <dbReference type="SAM" id="Phobius"/>
    </source>
</evidence>
<organism evidence="2">
    <name type="scientific">uncultured Desulfobacterium sp</name>
    <dbReference type="NCBI Taxonomy" id="201089"/>
    <lineage>
        <taxon>Bacteria</taxon>
        <taxon>Pseudomonadati</taxon>
        <taxon>Thermodesulfobacteriota</taxon>
        <taxon>Desulfobacteria</taxon>
        <taxon>Desulfobacterales</taxon>
        <taxon>Desulfobacteriaceae</taxon>
        <taxon>Desulfobacterium</taxon>
        <taxon>environmental samples</taxon>
    </lineage>
</organism>
<dbReference type="EMBL" id="FR695877">
    <property type="protein sequence ID" value="CBX31377.1"/>
    <property type="molecule type" value="Genomic_DNA"/>
</dbReference>
<evidence type="ECO:0000313" key="2">
    <source>
        <dbReference type="EMBL" id="CBX31377.1"/>
    </source>
</evidence>
<accession>E1YJC3</accession>
<sequence length="46" mass="5345">MRIQEPGVRSQESGDRITMLLFFFCILTPVFSYKRKGIHKNVLSSN</sequence>
<keyword evidence="1" id="KW-1133">Transmembrane helix</keyword>
<feature type="transmembrane region" description="Helical" evidence="1">
    <location>
        <begin position="16"/>
        <end position="33"/>
    </location>
</feature>
<keyword evidence="1" id="KW-0472">Membrane</keyword>